<dbReference type="Pfam" id="PF02458">
    <property type="entry name" value="Transferase"/>
    <property type="match status" value="2"/>
</dbReference>
<reference evidence="4" key="1">
    <citation type="submission" date="2023-03" db="EMBL/GenBank/DDBJ databases">
        <title>Chromosome-scale reference genome and RAD-based genetic map of yellow starthistle (Centaurea solstitialis) reveal putative structural variation and QTLs associated with invader traits.</title>
        <authorList>
            <person name="Reatini B."/>
            <person name="Cang F.A."/>
            <person name="Jiang Q."/>
            <person name="Mckibben M.T.W."/>
            <person name="Barker M.S."/>
            <person name="Rieseberg L.H."/>
            <person name="Dlugosch K.M."/>
        </authorList>
    </citation>
    <scope>NUCLEOTIDE SEQUENCE</scope>
    <source>
        <strain evidence="4">CAN-66</strain>
        <tissue evidence="4">Leaf</tissue>
    </source>
</reference>
<evidence type="ECO:0000256" key="2">
    <source>
        <dbReference type="ARBA" id="ARBA00022679"/>
    </source>
</evidence>
<dbReference type="AlphaFoldDB" id="A0AA38T229"/>
<evidence type="ECO:0008006" key="6">
    <source>
        <dbReference type="Google" id="ProtNLM"/>
    </source>
</evidence>
<comment type="similarity">
    <text evidence="1">Belongs to the plant acyltransferase family.</text>
</comment>
<proteinExistence type="inferred from homology"/>
<name>A0AA38T229_9ASTR</name>
<organism evidence="4 5">
    <name type="scientific">Centaurea solstitialis</name>
    <name type="common">yellow star-thistle</name>
    <dbReference type="NCBI Taxonomy" id="347529"/>
    <lineage>
        <taxon>Eukaryota</taxon>
        <taxon>Viridiplantae</taxon>
        <taxon>Streptophyta</taxon>
        <taxon>Embryophyta</taxon>
        <taxon>Tracheophyta</taxon>
        <taxon>Spermatophyta</taxon>
        <taxon>Magnoliopsida</taxon>
        <taxon>eudicotyledons</taxon>
        <taxon>Gunneridae</taxon>
        <taxon>Pentapetalae</taxon>
        <taxon>asterids</taxon>
        <taxon>campanulids</taxon>
        <taxon>Asterales</taxon>
        <taxon>Asteraceae</taxon>
        <taxon>Carduoideae</taxon>
        <taxon>Cardueae</taxon>
        <taxon>Centaureinae</taxon>
        <taxon>Centaurea</taxon>
    </lineage>
</organism>
<evidence type="ECO:0000256" key="3">
    <source>
        <dbReference type="ARBA" id="ARBA00023315"/>
    </source>
</evidence>
<evidence type="ECO:0000256" key="1">
    <source>
        <dbReference type="ARBA" id="ARBA00009861"/>
    </source>
</evidence>
<gene>
    <name evidence="4" type="ORF">OSB04_023139</name>
</gene>
<protein>
    <recommendedName>
        <fullName evidence="6">Vinorine synthase</fullName>
    </recommendedName>
</protein>
<keyword evidence="2" id="KW-0808">Transferase</keyword>
<dbReference type="InterPro" id="IPR023213">
    <property type="entry name" value="CAT-like_dom_sf"/>
</dbReference>
<dbReference type="PANTHER" id="PTHR31623">
    <property type="entry name" value="F21J9.9"/>
    <property type="match status" value="1"/>
</dbReference>
<dbReference type="Proteomes" id="UP001172457">
    <property type="component" value="Chromosome 6"/>
</dbReference>
<comment type="caution">
    <text evidence="4">The sequence shown here is derived from an EMBL/GenBank/DDBJ whole genome shotgun (WGS) entry which is preliminary data.</text>
</comment>
<dbReference type="GO" id="GO:0016746">
    <property type="term" value="F:acyltransferase activity"/>
    <property type="evidence" value="ECO:0007669"/>
    <property type="project" value="UniProtKB-KW"/>
</dbReference>
<keyword evidence="3" id="KW-0012">Acyltransferase</keyword>
<evidence type="ECO:0000313" key="4">
    <source>
        <dbReference type="EMBL" id="KAJ9543432.1"/>
    </source>
</evidence>
<evidence type="ECO:0000313" key="5">
    <source>
        <dbReference type="Proteomes" id="UP001172457"/>
    </source>
</evidence>
<dbReference type="Gene3D" id="3.30.559.10">
    <property type="entry name" value="Chloramphenicol acetyltransferase-like domain"/>
    <property type="match status" value="2"/>
</dbReference>
<dbReference type="EMBL" id="JARYMX010000006">
    <property type="protein sequence ID" value="KAJ9543432.1"/>
    <property type="molecule type" value="Genomic_DNA"/>
</dbReference>
<keyword evidence="5" id="KW-1185">Reference proteome</keyword>
<dbReference type="PANTHER" id="PTHR31623:SF110">
    <property type="entry name" value="VINORINE SYNTHASE-LIKE"/>
    <property type="match status" value="1"/>
</dbReference>
<sequence>MKVEVISKESVKPSSPTPQHLKTFELSLLDHLILSPYVPIILYYPNRKGDNIFQAQEKSLALKESLSKILTQFYPLARTIKDDLSVDCNDVGAYYALDLVHLRLDEFLSHPDLKLTDRLLPFQLSSEASGIECRDNNETKIDCLVKKVHDGIAKIDYEFVNKAQGDKGYITLQESMKNIREISSKGTHDVFCFTSWCKMGFYDIDFGWGKPCWLTSIISDGCPVFMNLIQLMDTNCGEGIEAWVNLGEEEMRILEGNSELMRFASLNPCPLTKDEVDALNKLQAMNKP</sequence>
<accession>A0AA38T229</accession>